<accession>I1NMN4</accession>
<organism evidence="2 3">
    <name type="scientific">Oryza glaberrima</name>
    <name type="common">African rice</name>
    <dbReference type="NCBI Taxonomy" id="4538"/>
    <lineage>
        <taxon>Eukaryota</taxon>
        <taxon>Viridiplantae</taxon>
        <taxon>Streptophyta</taxon>
        <taxon>Embryophyta</taxon>
        <taxon>Tracheophyta</taxon>
        <taxon>Spermatophyta</taxon>
        <taxon>Magnoliopsida</taxon>
        <taxon>Liliopsida</taxon>
        <taxon>Poales</taxon>
        <taxon>Poaceae</taxon>
        <taxon>BOP clade</taxon>
        <taxon>Oryzoideae</taxon>
        <taxon>Oryzeae</taxon>
        <taxon>Oryzinae</taxon>
        <taxon>Oryza</taxon>
    </lineage>
</organism>
<evidence type="ECO:0000313" key="2">
    <source>
        <dbReference type="EnsemblPlants" id="ORGLA01G0112400.1"/>
    </source>
</evidence>
<feature type="transmembrane region" description="Helical" evidence="1">
    <location>
        <begin position="37"/>
        <end position="63"/>
    </location>
</feature>
<dbReference type="Proteomes" id="UP000007306">
    <property type="component" value="Chromosome 1"/>
</dbReference>
<dbReference type="Gramene" id="ORGLA01G0112400.1">
    <property type="protein sequence ID" value="ORGLA01G0112400.1"/>
    <property type="gene ID" value="ORGLA01G0112400"/>
</dbReference>
<dbReference type="STRING" id="4538.I1NMN4"/>
<keyword evidence="1" id="KW-0472">Membrane</keyword>
<reference evidence="2 3" key="2">
    <citation type="submission" date="2018-04" db="EMBL/GenBank/DDBJ databases">
        <title>OglaRS2 (Oryza glaberrima Reference Sequence Version 2).</title>
        <authorList>
            <person name="Zhang J."/>
            <person name="Kudrna D."/>
            <person name="Lee S."/>
            <person name="Talag J."/>
            <person name="Rajasekar S."/>
            <person name="Wing R.A."/>
        </authorList>
    </citation>
    <scope>NUCLEOTIDE SEQUENCE [LARGE SCALE GENOMIC DNA]</scope>
    <source>
        <strain evidence="2 3">cv. IRGC 96717</strain>
    </source>
</reference>
<keyword evidence="3" id="KW-1185">Reference proteome</keyword>
<dbReference type="HOGENOM" id="CLU_2376301_0_0_1"/>
<keyword evidence="1" id="KW-0812">Transmembrane</keyword>
<sequence>MILNTVTTMTSMSCLLTASKRSNAYLKTVRMYTHSPFYGLNCIAHIVYYWSYIYLLLCLTMFLDKKNEKKKVVADAFLPANTARDAIQYSIDLYA</sequence>
<reference evidence="2" key="1">
    <citation type="submission" date="2015-06" db="UniProtKB">
        <authorList>
            <consortium name="EnsemblPlants"/>
        </authorList>
    </citation>
    <scope>IDENTIFICATION</scope>
</reference>
<keyword evidence="1" id="KW-1133">Transmembrane helix</keyword>
<protein>
    <submittedName>
        <fullName evidence="2">Uncharacterized protein</fullName>
    </submittedName>
</protein>
<name>I1NMN4_ORYGL</name>
<evidence type="ECO:0000313" key="3">
    <source>
        <dbReference type="Proteomes" id="UP000007306"/>
    </source>
</evidence>
<evidence type="ECO:0000256" key="1">
    <source>
        <dbReference type="SAM" id="Phobius"/>
    </source>
</evidence>
<proteinExistence type="predicted"/>
<dbReference type="AlphaFoldDB" id="I1NMN4"/>
<dbReference type="EnsemblPlants" id="ORGLA01G0112400.1">
    <property type="protein sequence ID" value="ORGLA01G0112400.1"/>
    <property type="gene ID" value="ORGLA01G0112400"/>
</dbReference>